<dbReference type="InParanoid" id="A0A024GVI3"/>
<keyword evidence="2" id="KW-1185">Reference proteome</keyword>
<gene>
    <name evidence="1" type="ORF">BN9_126410</name>
</gene>
<evidence type="ECO:0000313" key="2">
    <source>
        <dbReference type="Proteomes" id="UP000053237"/>
    </source>
</evidence>
<evidence type="ECO:0000313" key="1">
    <source>
        <dbReference type="EMBL" id="CCI50636.1"/>
    </source>
</evidence>
<dbReference type="Proteomes" id="UP000053237">
    <property type="component" value="Unassembled WGS sequence"/>
</dbReference>
<comment type="caution">
    <text evidence="1">The sequence shown here is derived from an EMBL/GenBank/DDBJ whole genome shotgun (WGS) entry which is preliminary data.</text>
</comment>
<name>A0A024GVI3_9STRA</name>
<reference evidence="1 2" key="1">
    <citation type="submission" date="2012-05" db="EMBL/GenBank/DDBJ databases">
        <title>Recombination and specialization in a pathogen metapopulation.</title>
        <authorList>
            <person name="Gardiner A."/>
            <person name="Kemen E."/>
            <person name="Schultz-Larsen T."/>
            <person name="MacLean D."/>
            <person name="Van Oosterhout C."/>
            <person name="Jones J.D.G."/>
        </authorList>
    </citation>
    <scope>NUCLEOTIDE SEQUENCE [LARGE SCALE GENOMIC DNA]</scope>
    <source>
        <strain evidence="1 2">Ac Nc2</strain>
    </source>
</reference>
<organism evidence="1 2">
    <name type="scientific">Albugo candida</name>
    <dbReference type="NCBI Taxonomy" id="65357"/>
    <lineage>
        <taxon>Eukaryota</taxon>
        <taxon>Sar</taxon>
        <taxon>Stramenopiles</taxon>
        <taxon>Oomycota</taxon>
        <taxon>Peronosporomycetes</taxon>
        <taxon>Albuginales</taxon>
        <taxon>Albuginaceae</taxon>
        <taxon>Albugo</taxon>
    </lineage>
</organism>
<protein>
    <submittedName>
        <fullName evidence="1">Uncharacterized protein</fullName>
    </submittedName>
</protein>
<sequence length="143" mass="16596">MLIFYSLPGYVNDRILSLQCYSNKDVQILLIHLICFFNRDLYSVRGNTYCSSNICINRAWTRAYIYANEICSSIMIVHYLIKSIFEAVVATLIVRGESDNKVILKLMRRWGMFVFQSTCVWEVNTSYYMMITKSGAQSLLLIA</sequence>
<dbReference type="AlphaFoldDB" id="A0A024GVI3"/>
<dbReference type="EMBL" id="CAIX01000886">
    <property type="protein sequence ID" value="CCI50636.1"/>
    <property type="molecule type" value="Genomic_DNA"/>
</dbReference>
<proteinExistence type="predicted"/>
<accession>A0A024GVI3</accession>